<feature type="compositionally biased region" description="Polar residues" evidence="1">
    <location>
        <begin position="50"/>
        <end position="59"/>
    </location>
</feature>
<reference evidence="2" key="1">
    <citation type="submission" date="2020-07" db="EMBL/GenBank/DDBJ databases">
        <title>Clarias magur genome sequencing, assembly and annotation.</title>
        <authorList>
            <person name="Kushwaha B."/>
            <person name="Kumar R."/>
            <person name="Das P."/>
            <person name="Joshi C.G."/>
            <person name="Kumar D."/>
            <person name="Nagpure N.S."/>
            <person name="Pandey M."/>
            <person name="Agarwal S."/>
            <person name="Srivastava S."/>
            <person name="Singh M."/>
            <person name="Sahoo L."/>
            <person name="Jayasankar P."/>
            <person name="Meher P.K."/>
            <person name="Koringa P.G."/>
            <person name="Iquebal M.A."/>
            <person name="Das S.P."/>
            <person name="Bit A."/>
            <person name="Patnaik S."/>
            <person name="Patel N."/>
            <person name="Shah T.M."/>
            <person name="Hinsu A."/>
            <person name="Jena J.K."/>
        </authorList>
    </citation>
    <scope>NUCLEOTIDE SEQUENCE</scope>
    <source>
        <strain evidence="2">CIFAMagur01</strain>
        <tissue evidence="2">Testis</tissue>
    </source>
</reference>
<name>A0A8J4XHR8_CLAMG</name>
<keyword evidence="3" id="KW-1185">Reference proteome</keyword>
<dbReference type="AlphaFoldDB" id="A0A8J4XHR8"/>
<dbReference type="EMBL" id="QNUK01000001">
    <property type="protein sequence ID" value="KAF5910141.1"/>
    <property type="molecule type" value="Genomic_DNA"/>
</dbReference>
<evidence type="ECO:0000256" key="1">
    <source>
        <dbReference type="SAM" id="MobiDB-lite"/>
    </source>
</evidence>
<sequence>MKISECLEVVFPLETKKYEEQKVQTKIQQVLDTKIERDRHPQVSDGGNPASLTTSHPSL</sequence>
<proteinExistence type="predicted"/>
<evidence type="ECO:0000313" key="2">
    <source>
        <dbReference type="EMBL" id="KAF5910141.1"/>
    </source>
</evidence>
<feature type="region of interest" description="Disordered" evidence="1">
    <location>
        <begin position="34"/>
        <end position="59"/>
    </location>
</feature>
<comment type="caution">
    <text evidence="2">The sequence shown here is derived from an EMBL/GenBank/DDBJ whole genome shotgun (WGS) entry which is preliminary data.</text>
</comment>
<gene>
    <name evidence="2" type="ORF">DAT39_000336</name>
</gene>
<dbReference type="Proteomes" id="UP000727407">
    <property type="component" value="Unassembled WGS sequence"/>
</dbReference>
<protein>
    <submittedName>
        <fullName evidence="2">Uncharacterized protein</fullName>
    </submittedName>
</protein>
<accession>A0A8J4XHR8</accession>
<organism evidence="2 3">
    <name type="scientific">Clarias magur</name>
    <name type="common">Asian catfish</name>
    <name type="synonym">Macropteronotus magur</name>
    <dbReference type="NCBI Taxonomy" id="1594786"/>
    <lineage>
        <taxon>Eukaryota</taxon>
        <taxon>Metazoa</taxon>
        <taxon>Chordata</taxon>
        <taxon>Craniata</taxon>
        <taxon>Vertebrata</taxon>
        <taxon>Euteleostomi</taxon>
        <taxon>Actinopterygii</taxon>
        <taxon>Neopterygii</taxon>
        <taxon>Teleostei</taxon>
        <taxon>Ostariophysi</taxon>
        <taxon>Siluriformes</taxon>
        <taxon>Clariidae</taxon>
        <taxon>Clarias</taxon>
    </lineage>
</organism>
<evidence type="ECO:0000313" key="3">
    <source>
        <dbReference type="Proteomes" id="UP000727407"/>
    </source>
</evidence>